<dbReference type="PROSITE" id="PS50157">
    <property type="entry name" value="ZINC_FINGER_C2H2_2"/>
    <property type="match status" value="6"/>
</dbReference>
<organism evidence="10 11">
    <name type="scientific">Pristionchus fissidentatus</name>
    <dbReference type="NCBI Taxonomy" id="1538716"/>
    <lineage>
        <taxon>Eukaryota</taxon>
        <taxon>Metazoa</taxon>
        <taxon>Ecdysozoa</taxon>
        <taxon>Nematoda</taxon>
        <taxon>Chromadorea</taxon>
        <taxon>Rhabditida</taxon>
        <taxon>Rhabditina</taxon>
        <taxon>Diplogasteromorpha</taxon>
        <taxon>Diplogasteroidea</taxon>
        <taxon>Neodiplogasteridae</taxon>
        <taxon>Pristionchus</taxon>
    </lineage>
</organism>
<dbReference type="EMBL" id="BTSY01000005">
    <property type="protein sequence ID" value="GMT28059.1"/>
    <property type="molecule type" value="Genomic_DNA"/>
</dbReference>
<feature type="non-terminal residue" evidence="10">
    <location>
        <position position="1"/>
    </location>
</feature>
<comment type="caution">
    <text evidence="10">The sequence shown here is derived from an EMBL/GenBank/DDBJ whole genome shotgun (WGS) entry which is preliminary data.</text>
</comment>
<proteinExistence type="predicted"/>
<dbReference type="AlphaFoldDB" id="A0AAV5WE23"/>
<evidence type="ECO:0000256" key="8">
    <source>
        <dbReference type="SAM" id="MobiDB-lite"/>
    </source>
</evidence>
<evidence type="ECO:0000259" key="9">
    <source>
        <dbReference type="PROSITE" id="PS50157"/>
    </source>
</evidence>
<dbReference type="GO" id="GO:0008270">
    <property type="term" value="F:zinc ion binding"/>
    <property type="evidence" value="ECO:0007669"/>
    <property type="project" value="UniProtKB-KW"/>
</dbReference>
<comment type="subcellular location">
    <subcellularLocation>
        <location evidence="1">Nucleus</location>
    </subcellularLocation>
</comment>
<keyword evidence="2" id="KW-0479">Metal-binding</keyword>
<evidence type="ECO:0000256" key="4">
    <source>
        <dbReference type="ARBA" id="ARBA00022771"/>
    </source>
</evidence>
<feature type="region of interest" description="Disordered" evidence="8">
    <location>
        <begin position="534"/>
        <end position="560"/>
    </location>
</feature>
<keyword evidence="5" id="KW-0862">Zinc</keyword>
<name>A0AAV5WE23_9BILA</name>
<dbReference type="PANTHER" id="PTHR24394">
    <property type="entry name" value="ZINC FINGER PROTEIN"/>
    <property type="match status" value="1"/>
</dbReference>
<keyword evidence="4 7" id="KW-0863">Zinc-finger</keyword>
<feature type="domain" description="C2H2-type" evidence="9">
    <location>
        <begin position="187"/>
        <end position="214"/>
    </location>
</feature>
<dbReference type="Pfam" id="PF00096">
    <property type="entry name" value="zf-C2H2"/>
    <property type="match status" value="3"/>
</dbReference>
<dbReference type="SMART" id="SM00355">
    <property type="entry name" value="ZnF_C2H2"/>
    <property type="match status" value="7"/>
</dbReference>
<feature type="region of interest" description="Disordered" evidence="8">
    <location>
        <begin position="239"/>
        <end position="260"/>
    </location>
</feature>
<dbReference type="GO" id="GO:0005634">
    <property type="term" value="C:nucleus"/>
    <property type="evidence" value="ECO:0007669"/>
    <property type="project" value="UniProtKB-SubCell"/>
</dbReference>
<evidence type="ECO:0000256" key="6">
    <source>
        <dbReference type="ARBA" id="ARBA00023242"/>
    </source>
</evidence>
<dbReference type="Gene3D" id="3.30.160.60">
    <property type="entry name" value="Classic Zinc Finger"/>
    <property type="match status" value="4"/>
</dbReference>
<feature type="domain" description="C2H2-type" evidence="9">
    <location>
        <begin position="215"/>
        <end position="243"/>
    </location>
</feature>
<dbReference type="PANTHER" id="PTHR24394:SF29">
    <property type="entry name" value="MYONEURIN"/>
    <property type="match status" value="1"/>
</dbReference>
<evidence type="ECO:0000256" key="7">
    <source>
        <dbReference type="PROSITE-ProRule" id="PRU00042"/>
    </source>
</evidence>
<dbReference type="SUPFAM" id="SSF57667">
    <property type="entry name" value="beta-beta-alpha zinc fingers"/>
    <property type="match status" value="3"/>
</dbReference>
<keyword evidence="6" id="KW-0539">Nucleus</keyword>
<feature type="domain" description="C2H2-type" evidence="9">
    <location>
        <begin position="429"/>
        <end position="456"/>
    </location>
</feature>
<feature type="domain" description="C2H2-type" evidence="9">
    <location>
        <begin position="399"/>
        <end position="428"/>
    </location>
</feature>
<evidence type="ECO:0000313" key="11">
    <source>
        <dbReference type="Proteomes" id="UP001432322"/>
    </source>
</evidence>
<feature type="compositionally biased region" description="Basic residues" evidence="8">
    <location>
        <begin position="239"/>
        <end position="259"/>
    </location>
</feature>
<keyword evidence="3" id="KW-0677">Repeat</keyword>
<dbReference type="PROSITE" id="PS00028">
    <property type="entry name" value="ZINC_FINGER_C2H2_1"/>
    <property type="match status" value="7"/>
</dbReference>
<dbReference type="InterPro" id="IPR036236">
    <property type="entry name" value="Znf_C2H2_sf"/>
</dbReference>
<evidence type="ECO:0000313" key="10">
    <source>
        <dbReference type="EMBL" id="GMT28059.1"/>
    </source>
</evidence>
<feature type="region of interest" description="Disordered" evidence="8">
    <location>
        <begin position="310"/>
        <end position="336"/>
    </location>
</feature>
<feature type="domain" description="C2H2-type" evidence="9">
    <location>
        <begin position="159"/>
        <end position="186"/>
    </location>
</feature>
<evidence type="ECO:0000256" key="5">
    <source>
        <dbReference type="ARBA" id="ARBA00022833"/>
    </source>
</evidence>
<keyword evidence="11" id="KW-1185">Reference proteome</keyword>
<evidence type="ECO:0000256" key="1">
    <source>
        <dbReference type="ARBA" id="ARBA00004123"/>
    </source>
</evidence>
<dbReference type="Proteomes" id="UP001432322">
    <property type="component" value="Unassembled WGS sequence"/>
</dbReference>
<evidence type="ECO:0000256" key="3">
    <source>
        <dbReference type="ARBA" id="ARBA00022737"/>
    </source>
</evidence>
<dbReference type="FunFam" id="3.30.160.60:FF:000624">
    <property type="entry name" value="zinc finger protein 697"/>
    <property type="match status" value="1"/>
</dbReference>
<evidence type="ECO:0000256" key="2">
    <source>
        <dbReference type="ARBA" id="ARBA00022723"/>
    </source>
</evidence>
<protein>
    <recommendedName>
        <fullName evidence="9">C2H2-type domain-containing protein</fullName>
    </recommendedName>
</protein>
<accession>A0AAV5WE23</accession>
<feature type="domain" description="C2H2-type" evidence="9">
    <location>
        <begin position="341"/>
        <end position="368"/>
    </location>
</feature>
<dbReference type="InterPro" id="IPR013087">
    <property type="entry name" value="Znf_C2H2_type"/>
</dbReference>
<reference evidence="10" key="1">
    <citation type="submission" date="2023-10" db="EMBL/GenBank/DDBJ databases">
        <title>Genome assembly of Pristionchus species.</title>
        <authorList>
            <person name="Yoshida K."/>
            <person name="Sommer R.J."/>
        </authorList>
    </citation>
    <scope>NUCLEOTIDE SEQUENCE</scope>
    <source>
        <strain evidence="10">RS5133</strain>
    </source>
</reference>
<feature type="compositionally biased region" description="Low complexity" evidence="8">
    <location>
        <begin position="547"/>
        <end position="559"/>
    </location>
</feature>
<sequence>KLVVMERRGKLYGALSQSQMEEAQMEAAEEHAYQEEDLGEQEMDDGEYFEYVQWDGDAEEEIAEEAPTGHVMMGTEQQQGEEYAEDDFSEYVEFNDEEDAKRYIAKMHGGDMIGGGELVDTEEGPNDEHLLHQDEMHDPTRNLFQMYAAPTTRRQATVIDCEICGVALRHPSKIEAHMRTHTGERPFECSVCGRRFTQRTPWRMHEKRHAQDLQFLCSYGCGKAFPNASQRNAHDLRHAGRKRMGPPRPHLKPKKTKIVQHRDEMEEIHQAMMDDMRGPPIIEAPLFEEPIPLSAAAHKRLDEVISAVAENRPVRQVPPKAPDSDSSARRPRHRRAPPIVAQCQICGLMVKHPSKIQAHMRSHNGVKPWQCTVCGLSVATLYALRMHHRRKHVEGDRPLSCTWECGRRFVSVSARNEHERIVHAGIKRYECSIGGCRRLFTRRSHLVAHRLRDHPGLIHVDEFDDAVDLHYELPGMPVDEEGVLSHLEEGEVVEEAVDGHVMEEGEEGREMREIEEEEGIMGDHLYQNQLHPPQLEEECETPPPSNLPLSRPSTSRPPTMQFQRVTSSSLNSSLQLPASQPVVPRIMKIARIVRRPNTGM</sequence>
<dbReference type="GO" id="GO:0000981">
    <property type="term" value="F:DNA-binding transcription factor activity, RNA polymerase II-specific"/>
    <property type="evidence" value="ECO:0007669"/>
    <property type="project" value="TreeGrafter"/>
</dbReference>
<gene>
    <name evidence="10" type="ORF">PFISCL1PPCAC_19356</name>
</gene>